<reference evidence="4" key="1">
    <citation type="submission" date="2020-05" db="EMBL/GenBank/DDBJ databases">
        <title>Classification of alakaliphilic streptomycetes isolated from an alkaline soil next to Lonar Crater, India and a proposal for the recognition of Streptomyces alkaliterrae sp. nov.</title>
        <authorList>
            <person name="Golinska P."/>
        </authorList>
    </citation>
    <scope>NUCLEOTIDE SEQUENCE [LARGE SCALE GENOMIC DNA]</scope>
    <source>
        <strain evidence="4">OF3</strain>
    </source>
</reference>
<dbReference type="PANTHER" id="PTHR14239:SF10">
    <property type="entry name" value="REDUCTASE"/>
    <property type="match status" value="1"/>
</dbReference>
<gene>
    <name evidence="3" type="ORF">H3146_12410</name>
</gene>
<feature type="domain" description="Pyrroline-5-carboxylate reductase catalytic N-terminal" evidence="2">
    <location>
        <begin position="2"/>
        <end position="92"/>
    </location>
</feature>
<dbReference type="Proteomes" id="UP000525686">
    <property type="component" value="Unassembled WGS sequence"/>
</dbReference>
<dbReference type="GO" id="GO:0016491">
    <property type="term" value="F:oxidoreductase activity"/>
    <property type="evidence" value="ECO:0007669"/>
    <property type="project" value="UniProtKB-KW"/>
</dbReference>
<evidence type="ECO:0000313" key="4">
    <source>
        <dbReference type="Proteomes" id="UP000525686"/>
    </source>
</evidence>
<protein>
    <submittedName>
        <fullName evidence="3">NAD(P)-binding domain-containing protein</fullName>
    </submittedName>
</protein>
<dbReference type="InterPro" id="IPR036291">
    <property type="entry name" value="NAD(P)-bd_dom_sf"/>
</dbReference>
<dbReference type="Pfam" id="PF03807">
    <property type="entry name" value="F420_oxidored"/>
    <property type="match status" value="1"/>
</dbReference>
<dbReference type="EMBL" id="JABJWZ010000092">
    <property type="protein sequence ID" value="MBB1254165.1"/>
    <property type="molecule type" value="Genomic_DNA"/>
</dbReference>
<name>A0A7W3WL41_9ACTN</name>
<evidence type="ECO:0000313" key="3">
    <source>
        <dbReference type="EMBL" id="MBB1254165.1"/>
    </source>
</evidence>
<accession>A0A7W3WL41</accession>
<proteinExistence type="predicted"/>
<dbReference type="InterPro" id="IPR028939">
    <property type="entry name" value="P5C_Rdtase_cat_N"/>
</dbReference>
<dbReference type="InterPro" id="IPR051267">
    <property type="entry name" value="STEAP_metalloreductase"/>
</dbReference>
<comment type="caution">
    <text evidence="3">The sequence shown here is derived from an EMBL/GenBank/DDBJ whole genome shotgun (WGS) entry which is preliminary data.</text>
</comment>
<keyword evidence="1" id="KW-0560">Oxidoreductase</keyword>
<dbReference type="Gene3D" id="3.40.50.720">
    <property type="entry name" value="NAD(P)-binding Rossmann-like Domain"/>
    <property type="match status" value="1"/>
</dbReference>
<dbReference type="AlphaFoldDB" id="A0A7W3WL41"/>
<organism evidence="3 4">
    <name type="scientific">Streptomyces alkaliterrae</name>
    <dbReference type="NCBI Taxonomy" id="2213162"/>
    <lineage>
        <taxon>Bacteria</taxon>
        <taxon>Bacillati</taxon>
        <taxon>Actinomycetota</taxon>
        <taxon>Actinomycetes</taxon>
        <taxon>Kitasatosporales</taxon>
        <taxon>Streptomycetaceae</taxon>
        <taxon>Streptomyces</taxon>
    </lineage>
</organism>
<dbReference type="SUPFAM" id="SSF51735">
    <property type="entry name" value="NAD(P)-binding Rossmann-fold domains"/>
    <property type="match status" value="1"/>
</dbReference>
<evidence type="ECO:0000256" key="1">
    <source>
        <dbReference type="ARBA" id="ARBA00023002"/>
    </source>
</evidence>
<dbReference type="PANTHER" id="PTHR14239">
    <property type="entry name" value="DUDULIN-RELATED"/>
    <property type="match status" value="1"/>
</dbReference>
<sequence>MRIGILGTGAMATALGGAWVRAGHAVMVGGRNPASAAATAARIGATAHGTLAEAAGFGEAVLFALPADVAPRVAKELSSELAGRAVLDCTVPMRPSADGPMLTTTGDTDSNATRIATAAPESHVVKVFGVCHESIWTLPRPTFEGAPLAVPYCTDNTDQAAALTGELITSMGCDPLPCGGLGRAALLEAAAVFAIGVWWAGREARQVYPSPALAPGAVDD</sequence>
<evidence type="ECO:0000259" key="2">
    <source>
        <dbReference type="Pfam" id="PF03807"/>
    </source>
</evidence>